<feature type="domain" description="Aconitase/3-isopropylmalate dehydratase large subunit alpha/beta/alpha" evidence="4">
    <location>
        <begin position="2"/>
        <end position="80"/>
    </location>
</feature>
<dbReference type="Gene3D" id="3.30.499.10">
    <property type="entry name" value="Aconitase, domain 3"/>
    <property type="match status" value="1"/>
</dbReference>
<dbReference type="Proteomes" id="UP000230423">
    <property type="component" value="Unassembled WGS sequence"/>
</dbReference>
<reference evidence="5 6" key="1">
    <citation type="submission" date="2015-09" db="EMBL/GenBank/DDBJ databases">
        <title>Draft genome of the parasitic nematode Teladorsagia circumcincta isolate WARC Sus (inbred).</title>
        <authorList>
            <person name="Mitreva M."/>
        </authorList>
    </citation>
    <scope>NUCLEOTIDE SEQUENCE [LARGE SCALE GENOMIC DNA]</scope>
    <source>
        <strain evidence="5 6">S</strain>
    </source>
</reference>
<dbReference type="SUPFAM" id="SSF53732">
    <property type="entry name" value="Aconitase iron-sulfur domain"/>
    <property type="match status" value="1"/>
</dbReference>
<keyword evidence="2" id="KW-0408">Iron</keyword>
<dbReference type="InterPro" id="IPR015931">
    <property type="entry name" value="Acnase/IPM_dHydase_lsu_aba_1/3"/>
</dbReference>
<keyword evidence="6" id="KW-1185">Reference proteome</keyword>
<evidence type="ECO:0000313" key="5">
    <source>
        <dbReference type="EMBL" id="PIO53992.1"/>
    </source>
</evidence>
<dbReference type="PANTHER" id="PTHR11670">
    <property type="entry name" value="ACONITASE/IRON-RESPONSIVE ELEMENT FAMILY MEMBER"/>
    <property type="match status" value="1"/>
</dbReference>
<dbReference type="Pfam" id="PF00330">
    <property type="entry name" value="Aconitase"/>
    <property type="match status" value="1"/>
</dbReference>
<dbReference type="InterPro" id="IPR001030">
    <property type="entry name" value="Acoase/IPM_deHydtase_lsu_aba"/>
</dbReference>
<dbReference type="AlphaFoldDB" id="A0A2G9T8V2"/>
<gene>
    <name evidence="5" type="ORF">TELCIR_24654</name>
</gene>
<accession>A0A2G9T8V2</accession>
<feature type="non-terminal residue" evidence="5">
    <location>
        <position position="1"/>
    </location>
</feature>
<dbReference type="GO" id="GO:0051536">
    <property type="term" value="F:iron-sulfur cluster binding"/>
    <property type="evidence" value="ECO:0007669"/>
    <property type="project" value="UniProtKB-KW"/>
</dbReference>
<keyword evidence="3" id="KW-0411">Iron-sulfur</keyword>
<name>A0A2G9T8V2_TELCI</name>
<dbReference type="PRINTS" id="PR00415">
    <property type="entry name" value="ACONITASE"/>
</dbReference>
<sequence>VIPEVVGYELVGTLGDCVTSTDLVLTITKNLRDLGVVGKFVEFFGEGVSSLSIADRATISNMCPEYGATVGFFPVDKRVIA</sequence>
<evidence type="ECO:0000259" key="4">
    <source>
        <dbReference type="Pfam" id="PF00330"/>
    </source>
</evidence>
<keyword evidence="1" id="KW-0479">Metal-binding</keyword>
<dbReference type="GO" id="GO:0046872">
    <property type="term" value="F:metal ion binding"/>
    <property type="evidence" value="ECO:0007669"/>
    <property type="project" value="UniProtKB-KW"/>
</dbReference>
<dbReference type="EMBL" id="KZ403206">
    <property type="protein sequence ID" value="PIO53992.1"/>
    <property type="molecule type" value="Genomic_DNA"/>
</dbReference>
<dbReference type="InterPro" id="IPR036008">
    <property type="entry name" value="Aconitase_4Fe-4S_dom"/>
</dbReference>
<protein>
    <recommendedName>
        <fullName evidence="4">Aconitase/3-isopropylmalate dehydratase large subunit alpha/beta/alpha domain-containing protein</fullName>
    </recommendedName>
</protein>
<evidence type="ECO:0000256" key="1">
    <source>
        <dbReference type="ARBA" id="ARBA00022723"/>
    </source>
</evidence>
<evidence type="ECO:0000313" key="6">
    <source>
        <dbReference type="Proteomes" id="UP000230423"/>
    </source>
</evidence>
<dbReference type="InterPro" id="IPR006249">
    <property type="entry name" value="Aconitase/IRP2"/>
</dbReference>
<organism evidence="5 6">
    <name type="scientific">Teladorsagia circumcincta</name>
    <name type="common">Brown stomach worm</name>
    <name type="synonym">Ostertagia circumcincta</name>
    <dbReference type="NCBI Taxonomy" id="45464"/>
    <lineage>
        <taxon>Eukaryota</taxon>
        <taxon>Metazoa</taxon>
        <taxon>Ecdysozoa</taxon>
        <taxon>Nematoda</taxon>
        <taxon>Chromadorea</taxon>
        <taxon>Rhabditida</taxon>
        <taxon>Rhabditina</taxon>
        <taxon>Rhabditomorpha</taxon>
        <taxon>Strongyloidea</taxon>
        <taxon>Trichostrongylidae</taxon>
        <taxon>Teladorsagia</taxon>
    </lineage>
</organism>
<proteinExistence type="predicted"/>
<evidence type="ECO:0000256" key="3">
    <source>
        <dbReference type="ARBA" id="ARBA00023014"/>
    </source>
</evidence>
<dbReference type="OrthoDB" id="2279155at2759"/>
<evidence type="ECO:0000256" key="2">
    <source>
        <dbReference type="ARBA" id="ARBA00023004"/>
    </source>
</evidence>